<sequence length="214" mass="23043">MDLAPAPDAVVVRTGRRNARKGGIASAVLTVFGVGGMLLAVRRGGVEAYGAGVTILLLFGGFGVLTFLAVWKGRNATVSVDGAGVWVFDGKGRNVIPWHTLAGVGLWVSPMGRGGVIRSLELCPEGAIDRDDPVLWRLVRDEEPLRPGLPRLRYRLPLTFGSHHEVVAAVHRFAPQLWSGESERAPGHIGRPDIKGHRRRTGAGRGTRGDRRAR</sequence>
<feature type="transmembrane region" description="Helical" evidence="2">
    <location>
        <begin position="48"/>
        <end position="71"/>
    </location>
</feature>
<feature type="compositionally biased region" description="Basic and acidic residues" evidence="1">
    <location>
        <begin position="181"/>
        <end position="195"/>
    </location>
</feature>
<organism evidence="3 4">
    <name type="scientific">Streptomyces oryzae</name>
    <dbReference type="NCBI Taxonomy" id="1434886"/>
    <lineage>
        <taxon>Bacteria</taxon>
        <taxon>Bacillati</taxon>
        <taxon>Actinomycetota</taxon>
        <taxon>Actinomycetes</taxon>
        <taxon>Kitasatosporales</taxon>
        <taxon>Streptomycetaceae</taxon>
        <taxon>Streptomyces</taxon>
    </lineage>
</organism>
<dbReference type="EMBL" id="JADKMA010000073">
    <property type="protein sequence ID" value="MBO8193200.1"/>
    <property type="molecule type" value="Genomic_DNA"/>
</dbReference>
<feature type="transmembrane region" description="Helical" evidence="2">
    <location>
        <begin position="23"/>
        <end position="42"/>
    </location>
</feature>
<keyword evidence="2" id="KW-1133">Transmembrane helix</keyword>
<evidence type="ECO:0000256" key="1">
    <source>
        <dbReference type="SAM" id="MobiDB-lite"/>
    </source>
</evidence>
<proteinExistence type="predicted"/>
<evidence type="ECO:0008006" key="5">
    <source>
        <dbReference type="Google" id="ProtNLM"/>
    </source>
</evidence>
<protein>
    <recommendedName>
        <fullName evidence="5">PH domain-containing protein</fullName>
    </recommendedName>
</protein>
<reference evidence="3 4" key="1">
    <citation type="submission" date="2020-11" db="EMBL/GenBank/DDBJ databases">
        <title>Streptomyces spirodelae sp. nov., isolated from duckweed.</title>
        <authorList>
            <person name="Saimee Y."/>
            <person name="Duangmal K."/>
        </authorList>
    </citation>
    <scope>NUCLEOTIDE SEQUENCE [LARGE SCALE GENOMIC DNA]</scope>
    <source>
        <strain evidence="3 4">S16-07</strain>
    </source>
</reference>
<name>A0ABS3XCU4_9ACTN</name>
<evidence type="ECO:0000256" key="2">
    <source>
        <dbReference type="SAM" id="Phobius"/>
    </source>
</evidence>
<feature type="region of interest" description="Disordered" evidence="1">
    <location>
        <begin position="181"/>
        <end position="214"/>
    </location>
</feature>
<evidence type="ECO:0000313" key="3">
    <source>
        <dbReference type="EMBL" id="MBO8193200.1"/>
    </source>
</evidence>
<gene>
    <name evidence="3" type="ORF">ITI46_16215</name>
</gene>
<dbReference type="Proteomes" id="UP001519064">
    <property type="component" value="Unassembled WGS sequence"/>
</dbReference>
<evidence type="ECO:0000313" key="4">
    <source>
        <dbReference type="Proteomes" id="UP001519064"/>
    </source>
</evidence>
<keyword evidence="2" id="KW-0472">Membrane</keyword>
<accession>A0ABS3XCU4</accession>
<keyword evidence="4" id="KW-1185">Reference proteome</keyword>
<dbReference type="RefSeq" id="WP_209240264.1">
    <property type="nucleotide sequence ID" value="NZ_JADKMA010000073.1"/>
</dbReference>
<keyword evidence="2" id="KW-0812">Transmembrane</keyword>
<comment type="caution">
    <text evidence="3">The sequence shown here is derived from an EMBL/GenBank/DDBJ whole genome shotgun (WGS) entry which is preliminary data.</text>
</comment>